<feature type="domain" description="Peptidase S8/S53" evidence="7">
    <location>
        <begin position="204"/>
        <end position="277"/>
    </location>
</feature>
<evidence type="ECO:0000256" key="4">
    <source>
        <dbReference type="ARBA" id="ARBA00022729"/>
    </source>
</evidence>
<feature type="domain" description="Subtilisin-like protease fibronectin type-III" evidence="8">
    <location>
        <begin position="291"/>
        <end position="392"/>
    </location>
</feature>
<dbReference type="STRING" id="43335.A0A4U5N0E3"/>
<dbReference type="Gene3D" id="2.60.40.2310">
    <property type="match status" value="1"/>
</dbReference>
<evidence type="ECO:0000256" key="5">
    <source>
        <dbReference type="ARBA" id="ARBA00022801"/>
    </source>
</evidence>
<dbReference type="InterPro" id="IPR036852">
    <property type="entry name" value="Peptidase_S8/S53_dom_sf"/>
</dbReference>
<proteinExistence type="inferred from homology"/>
<dbReference type="PANTHER" id="PTHR10795">
    <property type="entry name" value="PROPROTEIN CONVERTASE SUBTILISIN/KEXIN"/>
    <property type="match status" value="1"/>
</dbReference>
<comment type="caution">
    <text evidence="9">The sequence shown here is derived from an EMBL/GenBank/DDBJ whole genome shotgun (WGS) entry which is preliminary data.</text>
</comment>
<dbReference type="Pfam" id="PF17766">
    <property type="entry name" value="fn3_6"/>
    <property type="match status" value="1"/>
</dbReference>
<evidence type="ECO:0000259" key="7">
    <source>
        <dbReference type="Pfam" id="PF00082"/>
    </source>
</evidence>
<evidence type="ECO:0000256" key="2">
    <source>
        <dbReference type="ARBA" id="ARBA00011073"/>
    </source>
</evidence>
<accession>A0A4U5N0E3</accession>
<gene>
    <name evidence="9" type="ORF">D5086_0000288110</name>
</gene>
<evidence type="ECO:0000259" key="8">
    <source>
        <dbReference type="Pfam" id="PF17766"/>
    </source>
</evidence>
<evidence type="ECO:0000256" key="1">
    <source>
        <dbReference type="ARBA" id="ARBA00004613"/>
    </source>
</evidence>
<evidence type="ECO:0000256" key="6">
    <source>
        <dbReference type="ARBA" id="ARBA00022825"/>
    </source>
</evidence>
<dbReference type="GO" id="GO:0004252">
    <property type="term" value="F:serine-type endopeptidase activity"/>
    <property type="evidence" value="ECO:0007669"/>
    <property type="project" value="InterPro"/>
</dbReference>
<name>A0A4U5N0E3_POPAL</name>
<dbReference type="Pfam" id="PF00082">
    <property type="entry name" value="Peptidase_S8"/>
    <property type="match status" value="1"/>
</dbReference>
<dbReference type="InterPro" id="IPR023828">
    <property type="entry name" value="Peptidase_S8_Ser-AS"/>
</dbReference>
<keyword evidence="3" id="KW-0645">Protease</keyword>
<sequence length="395" mass="41936">MLASKTRACLYYPQNGKEKARAAQNSHHEIATRRLLVQEPIPKATAAGNLVDKASFYGLANGSAAGMKYTARIAAYKICPSISSVANNAPWIMTVAACYTDRRFPATVKLGNGQTFEGASLYSGKSTAQLPLEYGGTAGGEGATYCVSRSLKKKLVKGKIVVCETGVNGRAQKGEQVKLAGEGLLLINLESGGEELLTETHIAGKFFRSVSRGPSSVRSEVMKPDVTAPGVNILAVWPPLTSPTRLKSDKRSALFNIISGTSMSCPHVSGLAAPLKSTVTCPDDKALQTGDLNYPSFAVNFEGKAQNNRVTFKRTLTNVGFPFSTYTVKVKEPSGVSVTLEPQSLSFVKLGQKLSYNVTFVESGGRDSASSSSSGSFVLVLGKCSVRSPIAVTWQ</sequence>
<dbReference type="GO" id="GO:0006508">
    <property type="term" value="P:proteolysis"/>
    <property type="evidence" value="ECO:0007669"/>
    <property type="project" value="UniProtKB-KW"/>
</dbReference>
<dbReference type="InterPro" id="IPR000209">
    <property type="entry name" value="Peptidase_S8/S53_dom"/>
</dbReference>
<evidence type="ECO:0000313" key="9">
    <source>
        <dbReference type="EMBL" id="TKR75292.1"/>
    </source>
</evidence>
<evidence type="ECO:0000256" key="3">
    <source>
        <dbReference type="ARBA" id="ARBA00022670"/>
    </source>
</evidence>
<dbReference type="AlphaFoldDB" id="A0A4U5N0E3"/>
<keyword evidence="4" id="KW-0732">Signal</keyword>
<keyword evidence="6" id="KW-0720">Serine protease</keyword>
<reference evidence="9" key="1">
    <citation type="submission" date="2018-10" db="EMBL/GenBank/DDBJ databases">
        <title>Population genomic analysis revealed the cold adaptation of white poplar.</title>
        <authorList>
            <person name="Liu Y.-J."/>
        </authorList>
    </citation>
    <scope>NUCLEOTIDE SEQUENCE [LARGE SCALE GENOMIC DNA]</scope>
    <source>
        <strain evidence="9">PAL-ZL1</strain>
    </source>
</reference>
<dbReference type="PROSITE" id="PS00138">
    <property type="entry name" value="SUBTILASE_SER"/>
    <property type="match status" value="1"/>
</dbReference>
<comment type="subcellular location">
    <subcellularLocation>
        <location evidence="1">Secreted</location>
    </subcellularLocation>
</comment>
<keyword evidence="5" id="KW-0378">Hydrolase</keyword>
<comment type="similarity">
    <text evidence="2">Belongs to the peptidase S8 family.</text>
</comment>
<dbReference type="InterPro" id="IPR041469">
    <property type="entry name" value="Subtilisin-like_FN3"/>
</dbReference>
<dbReference type="SUPFAM" id="SSF52743">
    <property type="entry name" value="Subtilisin-like"/>
    <property type="match status" value="1"/>
</dbReference>
<dbReference type="EMBL" id="RCHU01001132">
    <property type="protein sequence ID" value="TKR75292.1"/>
    <property type="molecule type" value="Genomic_DNA"/>
</dbReference>
<protein>
    <recommendedName>
        <fullName evidence="10">Subtilisin-like protease</fullName>
    </recommendedName>
</protein>
<evidence type="ECO:0008006" key="10">
    <source>
        <dbReference type="Google" id="ProtNLM"/>
    </source>
</evidence>
<dbReference type="Gene3D" id="3.40.50.200">
    <property type="entry name" value="Peptidase S8/S53 domain"/>
    <property type="match status" value="2"/>
</dbReference>
<organism evidence="9">
    <name type="scientific">Populus alba</name>
    <name type="common">White poplar</name>
    <dbReference type="NCBI Taxonomy" id="43335"/>
    <lineage>
        <taxon>Eukaryota</taxon>
        <taxon>Viridiplantae</taxon>
        <taxon>Streptophyta</taxon>
        <taxon>Embryophyta</taxon>
        <taxon>Tracheophyta</taxon>
        <taxon>Spermatophyta</taxon>
        <taxon>Magnoliopsida</taxon>
        <taxon>eudicotyledons</taxon>
        <taxon>Gunneridae</taxon>
        <taxon>Pentapetalae</taxon>
        <taxon>rosids</taxon>
        <taxon>fabids</taxon>
        <taxon>Malpighiales</taxon>
        <taxon>Salicaceae</taxon>
        <taxon>Saliceae</taxon>
        <taxon>Populus</taxon>
    </lineage>
</organism>
<dbReference type="Gene3D" id="3.50.30.30">
    <property type="match status" value="1"/>
</dbReference>
<dbReference type="GO" id="GO:0005576">
    <property type="term" value="C:extracellular region"/>
    <property type="evidence" value="ECO:0007669"/>
    <property type="project" value="UniProtKB-SubCell"/>
</dbReference>
<dbReference type="InterPro" id="IPR045051">
    <property type="entry name" value="SBT"/>
</dbReference>